<protein>
    <submittedName>
        <fullName evidence="1">Phage tail tube protein</fullName>
    </submittedName>
</protein>
<evidence type="ECO:0000313" key="2">
    <source>
        <dbReference type="Proteomes" id="UP001199355"/>
    </source>
</evidence>
<evidence type="ECO:0000313" key="1">
    <source>
        <dbReference type="EMBL" id="MCC2168201.1"/>
    </source>
</evidence>
<dbReference type="EMBL" id="JAJEQF010000029">
    <property type="protein sequence ID" value="MCC2168201.1"/>
    <property type="molecule type" value="Genomic_DNA"/>
</dbReference>
<name>A0AAE3AUR3_9FIRM</name>
<sequence>MQELKGNKTLSGTWAEIWYNGFKIAEATKIAAKVTVNREDVQIGMDVDTKITGQKGEGTLTLVKAFTRFEDVRRDISKGKDPRGTIITKLKDPDATGGQTERYQIGNVAFSEFGLEWEKGAVVKQEYPFAFTPSDMVLLDEISEQ</sequence>
<dbReference type="Proteomes" id="UP001199355">
    <property type="component" value="Unassembled WGS sequence"/>
</dbReference>
<dbReference type="Pfam" id="PF09393">
    <property type="entry name" value="DUF2001"/>
    <property type="match status" value="1"/>
</dbReference>
<dbReference type="Gene3D" id="2.30.110.40">
    <property type="entry name" value="Phage tail tube protein"/>
    <property type="match status" value="1"/>
</dbReference>
<dbReference type="RefSeq" id="WP_308728552.1">
    <property type="nucleotide sequence ID" value="NZ_JAJEQF010000029.1"/>
</dbReference>
<dbReference type="SUPFAM" id="SSF69279">
    <property type="entry name" value="Phage tail proteins"/>
    <property type="match status" value="1"/>
</dbReference>
<accession>A0AAE3AUR3</accession>
<dbReference type="InterPro" id="IPR018989">
    <property type="entry name" value="DUF2001"/>
</dbReference>
<keyword evidence="2" id="KW-1185">Reference proteome</keyword>
<organism evidence="1 2">
    <name type="scientific">Gallintestinimicrobium propionicum</name>
    <dbReference type="NCBI Taxonomy" id="2981770"/>
    <lineage>
        <taxon>Bacteria</taxon>
        <taxon>Bacillati</taxon>
        <taxon>Bacillota</taxon>
        <taxon>Clostridia</taxon>
        <taxon>Lachnospirales</taxon>
        <taxon>Lachnospiraceae</taxon>
        <taxon>Gallintestinimicrobium</taxon>
    </lineage>
</organism>
<gene>
    <name evidence="1" type="ORF">LKD45_10965</name>
</gene>
<dbReference type="AlphaFoldDB" id="A0AAE3AUR3"/>
<dbReference type="InterPro" id="IPR038628">
    <property type="entry name" value="XkdM-like_sf"/>
</dbReference>
<comment type="caution">
    <text evidence="1">The sequence shown here is derived from an EMBL/GenBank/DDBJ whole genome shotgun (WGS) entry which is preliminary data.</text>
</comment>
<proteinExistence type="predicted"/>
<reference evidence="1 2" key="1">
    <citation type="submission" date="2021-10" db="EMBL/GenBank/DDBJ databases">
        <title>Anaerobic single-cell dispensing facilitates the cultivation of human gut bacteria.</title>
        <authorList>
            <person name="Afrizal A."/>
        </authorList>
    </citation>
    <scope>NUCLEOTIDE SEQUENCE [LARGE SCALE GENOMIC DNA]</scope>
    <source>
        <strain evidence="1 2">CLA-AA-H244</strain>
    </source>
</reference>